<proteinExistence type="inferred from homology"/>
<accession>A0A2T0FPM5</accession>
<evidence type="ECO:0000256" key="5">
    <source>
        <dbReference type="ARBA" id="ARBA00023306"/>
    </source>
</evidence>
<evidence type="ECO:0000256" key="2">
    <source>
        <dbReference type="ARBA" id="ARBA00022618"/>
    </source>
</evidence>
<sequence>MASAEEIFPVFDASEISNTEVETSWNLLVSALNGSPVPVSALDQFPALEPALLDYYCQEICVYSNEFFKSIDVQTADAEFFAALIQELHIKFLTPLTRLPFGKESHIMVQKQLTALLRDFIDDQDHIKILLDYLDTHSLHSPQAVEVLTQYRQTGNLDVETDAALAIALPKIIREMVEKSFKDQWRRSVLDDCVSLVQDTILPVLTAIGIYDSELRTQLQVLAREKLAEVRLNELFDMILHEDESQPGLDDLKEVIHTPELRAKTVYTLQSSCNLRLLNSGVDTSSIVLFFWALVNVLSVLDPRGVVLDKVSPAIHRYLKERPDTVDIIVDGIIGEETSPLAKLSEKLAPPSESDLAIENDMLDVSWQPDPVDAPPDFVKRQTRDIVSIFFMLYDNPEVYIKRLNSVFSNKLLSVTSLGELSVLTAKAESLRKRFGQRQLQSIYVMIRDVRKSLRMQDKVRASKKSLESTKALILSHRYWLNLKNERGNFPLLFQHLANQFCGLFERYYPQRAVFWSPEDSRVSINLEFEDRALDLTVTPDQAAVIYCFSETPQNKADYISAVVGIDQDRTVKALQFWTGQCVLIGPDENGIYTVIEKADSTVPQDVDIVVGDSASSKKAAEEMMVYWQYIVGMLTNLGSLPVDKIHSFLVMFVPKDDPYVKTKQELEQFLYHMVDGEKLVESEGNFSLKTG</sequence>
<protein>
    <recommendedName>
        <fullName evidence="1">Anaphase-promoting complex subunit 2</fullName>
    </recommendedName>
</protein>
<keyword evidence="2" id="KW-0132">Cell division</keyword>
<dbReference type="InterPro" id="IPR036390">
    <property type="entry name" value="WH_DNA-bd_sf"/>
</dbReference>
<dbReference type="PANTHER" id="PTHR45957">
    <property type="entry name" value="ANAPHASE-PROMOTING COMPLEX SUBUNIT 2"/>
    <property type="match status" value="1"/>
</dbReference>
<feature type="domain" description="Cullin family profile" evidence="7">
    <location>
        <begin position="343"/>
        <end position="579"/>
    </location>
</feature>
<dbReference type="InterPro" id="IPR057975">
    <property type="entry name" value="TPR_ANAPC2"/>
</dbReference>
<keyword evidence="3" id="KW-0498">Mitosis</keyword>
<dbReference type="SUPFAM" id="SSF75632">
    <property type="entry name" value="Cullin homology domain"/>
    <property type="match status" value="1"/>
</dbReference>
<organism evidence="8 9">
    <name type="scientific">Wickerhamiella sorbophila</name>
    <dbReference type="NCBI Taxonomy" id="45607"/>
    <lineage>
        <taxon>Eukaryota</taxon>
        <taxon>Fungi</taxon>
        <taxon>Dikarya</taxon>
        <taxon>Ascomycota</taxon>
        <taxon>Saccharomycotina</taxon>
        <taxon>Dipodascomycetes</taxon>
        <taxon>Dipodascales</taxon>
        <taxon>Trichomonascaceae</taxon>
        <taxon>Wickerhamiella</taxon>
    </lineage>
</organism>
<dbReference type="GO" id="GO:0005680">
    <property type="term" value="C:anaphase-promoting complex"/>
    <property type="evidence" value="ECO:0007669"/>
    <property type="project" value="TreeGrafter"/>
</dbReference>
<dbReference type="InterPro" id="IPR016158">
    <property type="entry name" value="Cullin_homology"/>
</dbReference>
<dbReference type="SUPFAM" id="SSF46785">
    <property type="entry name" value="Winged helix' DNA-binding domain"/>
    <property type="match status" value="1"/>
</dbReference>
<dbReference type="AlphaFoldDB" id="A0A2T0FPM5"/>
<dbReference type="PANTHER" id="PTHR45957:SF1">
    <property type="entry name" value="ANAPHASE-PROMOTING COMPLEX SUBUNIT 2"/>
    <property type="match status" value="1"/>
</dbReference>
<dbReference type="InterPro" id="IPR036317">
    <property type="entry name" value="Cullin_homology_sf"/>
</dbReference>
<evidence type="ECO:0000256" key="6">
    <source>
        <dbReference type="PROSITE-ProRule" id="PRU00330"/>
    </source>
</evidence>
<dbReference type="GO" id="GO:0007091">
    <property type="term" value="P:metaphase/anaphase transition of mitotic cell cycle"/>
    <property type="evidence" value="ECO:0007669"/>
    <property type="project" value="TreeGrafter"/>
</dbReference>
<keyword evidence="4" id="KW-0833">Ubl conjugation pathway</keyword>
<dbReference type="OrthoDB" id="5581181at2759"/>
<dbReference type="InterPro" id="IPR014786">
    <property type="entry name" value="ANAPC2_C"/>
</dbReference>
<gene>
    <name evidence="8" type="ORF">B9G98_04566</name>
</gene>
<name>A0A2T0FPM5_9ASCO</name>
<evidence type="ECO:0000256" key="3">
    <source>
        <dbReference type="ARBA" id="ARBA00022776"/>
    </source>
</evidence>
<dbReference type="Gene3D" id="3.30.230.130">
    <property type="entry name" value="Cullin, Chain C, Domain 2"/>
    <property type="match status" value="1"/>
</dbReference>
<dbReference type="GO" id="GO:0070979">
    <property type="term" value="P:protein K11-linked ubiquitination"/>
    <property type="evidence" value="ECO:0007669"/>
    <property type="project" value="TreeGrafter"/>
</dbReference>
<comment type="similarity">
    <text evidence="6">Belongs to the cullin family.</text>
</comment>
<dbReference type="SMART" id="SM01013">
    <property type="entry name" value="APC2"/>
    <property type="match status" value="1"/>
</dbReference>
<evidence type="ECO:0000259" key="7">
    <source>
        <dbReference type="PROSITE" id="PS50069"/>
    </source>
</evidence>
<reference evidence="8 9" key="1">
    <citation type="submission" date="2017-04" db="EMBL/GenBank/DDBJ databases">
        <title>Genome sequencing of [Candida] sorbophila.</title>
        <authorList>
            <person name="Ahn J.O."/>
        </authorList>
    </citation>
    <scope>NUCLEOTIDE SEQUENCE [LARGE SCALE GENOMIC DNA]</scope>
    <source>
        <strain evidence="8 9">DS02</strain>
    </source>
</reference>
<evidence type="ECO:0000256" key="4">
    <source>
        <dbReference type="ARBA" id="ARBA00022786"/>
    </source>
</evidence>
<dbReference type="Gene3D" id="1.10.10.10">
    <property type="entry name" value="Winged helix-like DNA-binding domain superfamily/Winged helix DNA-binding domain"/>
    <property type="match status" value="1"/>
</dbReference>
<evidence type="ECO:0000256" key="1">
    <source>
        <dbReference type="ARBA" id="ARBA00016068"/>
    </source>
</evidence>
<dbReference type="Pfam" id="PF08672">
    <property type="entry name" value="ANAPC2"/>
    <property type="match status" value="1"/>
</dbReference>
<dbReference type="InterPro" id="IPR044554">
    <property type="entry name" value="ANAPC2"/>
</dbReference>
<dbReference type="STRING" id="45607.A0A2T0FPM5"/>
<dbReference type="Proteomes" id="UP000238350">
    <property type="component" value="Unassembled WGS sequence"/>
</dbReference>
<dbReference type="InterPro" id="IPR036388">
    <property type="entry name" value="WH-like_DNA-bd_sf"/>
</dbReference>
<keyword evidence="9" id="KW-1185">Reference proteome</keyword>
<evidence type="ECO:0000313" key="9">
    <source>
        <dbReference type="Proteomes" id="UP000238350"/>
    </source>
</evidence>
<evidence type="ECO:0000313" key="8">
    <source>
        <dbReference type="EMBL" id="PRT56946.1"/>
    </source>
</evidence>
<dbReference type="Pfam" id="PF25773">
    <property type="entry name" value="TPR_ANAPC2"/>
    <property type="match status" value="1"/>
</dbReference>
<keyword evidence="5" id="KW-0131">Cell cycle</keyword>
<dbReference type="GeneID" id="36518314"/>
<comment type="caution">
    <text evidence="8">The sequence shown here is derived from an EMBL/GenBank/DDBJ whole genome shotgun (WGS) entry which is preliminary data.</text>
</comment>
<dbReference type="PROSITE" id="PS50069">
    <property type="entry name" value="CULLIN_2"/>
    <property type="match status" value="1"/>
</dbReference>
<dbReference type="EMBL" id="NDIQ01000022">
    <property type="protein sequence ID" value="PRT56946.1"/>
    <property type="molecule type" value="Genomic_DNA"/>
</dbReference>
<dbReference type="RefSeq" id="XP_024666891.1">
    <property type="nucleotide sequence ID" value="XM_024811123.1"/>
</dbReference>